<dbReference type="GO" id="GO:0005200">
    <property type="term" value="F:structural constituent of cytoskeleton"/>
    <property type="evidence" value="ECO:0007669"/>
    <property type="project" value="InterPro"/>
</dbReference>
<accession>A0AAW2HB59</accession>
<dbReference type="InterPro" id="IPR023123">
    <property type="entry name" value="Tubulin_C"/>
</dbReference>
<evidence type="ECO:0000259" key="8">
    <source>
        <dbReference type="SMART" id="SM00864"/>
    </source>
</evidence>
<dbReference type="Gene3D" id="3.30.1330.20">
    <property type="entry name" value="Tubulin/FtsZ, C-terminal domain"/>
    <property type="match status" value="1"/>
</dbReference>
<feature type="domain" description="Tubulin/FtsZ GTPase" evidence="8">
    <location>
        <begin position="48"/>
        <end position="245"/>
    </location>
</feature>
<name>A0AAW2HB59_9NEOP</name>
<dbReference type="InterPro" id="IPR018316">
    <property type="entry name" value="Tubulin/FtsZ_2-layer-sand-dom"/>
</dbReference>
<dbReference type="CDD" id="cd02187">
    <property type="entry name" value="beta_tubulin"/>
    <property type="match status" value="1"/>
</dbReference>
<comment type="function">
    <text evidence="6">Tubulin is the major constituent of microtubules, a cylinder consisting of laterally associated linear protofilaments composed of alpha- and beta-tubulin heterodimers. Microtubules grow by the addition of GTP-tubulin dimers to the microtubule end, where a stabilizing cap forms. Below the cap, tubulin dimers are in GDP-bound state, owing to GTPase activity of alpha-tubulin.</text>
</comment>
<dbReference type="EMBL" id="JARGDH010000005">
    <property type="protein sequence ID" value="KAL0266952.1"/>
    <property type="molecule type" value="Genomic_DNA"/>
</dbReference>
<dbReference type="AlphaFoldDB" id="A0AAW2HB59"/>
<dbReference type="PANTHER" id="PTHR11588">
    <property type="entry name" value="TUBULIN"/>
    <property type="match status" value="1"/>
</dbReference>
<comment type="subunit">
    <text evidence="6">Dimer of alpha and beta chains. A typical microtubule is a hollow water-filled tube with an outer diameter of 25 nm and an inner diameter of 15 nM. Alpha-beta heterodimers associate head-to-tail to form protofilaments running lengthwise along the microtubule wall with the beta-tubulin subunit facing the microtubule plus end conferring a structural polarity. Microtubules usually have 13 protofilaments but different protofilament numbers can be found in some organisms and specialized cells.</text>
</comment>
<dbReference type="GO" id="GO:0007017">
    <property type="term" value="P:microtubule-based process"/>
    <property type="evidence" value="ECO:0007669"/>
    <property type="project" value="InterPro"/>
</dbReference>
<dbReference type="Gene3D" id="1.10.287.600">
    <property type="entry name" value="Helix hairpin bin"/>
    <property type="match status" value="1"/>
</dbReference>
<dbReference type="GO" id="GO:0003924">
    <property type="term" value="F:GTPase activity"/>
    <property type="evidence" value="ECO:0007669"/>
    <property type="project" value="InterPro"/>
</dbReference>
<organism evidence="10">
    <name type="scientific">Menopon gallinae</name>
    <name type="common">poultry shaft louse</name>
    <dbReference type="NCBI Taxonomy" id="328185"/>
    <lineage>
        <taxon>Eukaryota</taxon>
        <taxon>Metazoa</taxon>
        <taxon>Ecdysozoa</taxon>
        <taxon>Arthropoda</taxon>
        <taxon>Hexapoda</taxon>
        <taxon>Insecta</taxon>
        <taxon>Pterygota</taxon>
        <taxon>Neoptera</taxon>
        <taxon>Paraneoptera</taxon>
        <taxon>Psocodea</taxon>
        <taxon>Troctomorpha</taxon>
        <taxon>Phthiraptera</taxon>
        <taxon>Amblycera</taxon>
        <taxon>Menoponidae</taxon>
        <taxon>Menopon</taxon>
    </lineage>
</organism>
<reference evidence="10" key="1">
    <citation type="journal article" date="2024" name="Gigascience">
        <title>Chromosome-level genome of the poultry shaft louse Menopon gallinae provides insight into the host-switching and adaptive evolution of parasitic lice.</title>
        <authorList>
            <person name="Xu Y."/>
            <person name="Ma L."/>
            <person name="Liu S."/>
            <person name="Liang Y."/>
            <person name="Liu Q."/>
            <person name="He Z."/>
            <person name="Tian L."/>
            <person name="Duan Y."/>
            <person name="Cai W."/>
            <person name="Li H."/>
            <person name="Song F."/>
        </authorList>
    </citation>
    <scope>NUCLEOTIDE SEQUENCE</scope>
    <source>
        <strain evidence="10">Cailab_2023a</strain>
    </source>
</reference>
<dbReference type="GO" id="GO:0005525">
    <property type="term" value="F:GTP binding"/>
    <property type="evidence" value="ECO:0007669"/>
    <property type="project" value="UniProtKB-UniRule"/>
</dbReference>
<evidence type="ECO:0000256" key="7">
    <source>
        <dbReference type="SAM" id="MobiDB-lite"/>
    </source>
</evidence>
<dbReference type="SUPFAM" id="SSF55307">
    <property type="entry name" value="Tubulin C-terminal domain-like"/>
    <property type="match status" value="1"/>
</dbReference>
<evidence type="ECO:0000313" key="10">
    <source>
        <dbReference type="EMBL" id="KAL0266952.1"/>
    </source>
</evidence>
<evidence type="ECO:0000256" key="2">
    <source>
        <dbReference type="ARBA" id="ARBA00009636"/>
    </source>
</evidence>
<evidence type="ECO:0000256" key="3">
    <source>
        <dbReference type="ARBA" id="ARBA00022701"/>
    </source>
</evidence>
<evidence type="ECO:0000256" key="1">
    <source>
        <dbReference type="ARBA" id="ARBA00001946"/>
    </source>
</evidence>
<keyword evidence="5 6" id="KW-0342">GTP-binding</keyword>
<evidence type="ECO:0000259" key="9">
    <source>
        <dbReference type="SMART" id="SM00865"/>
    </source>
</evidence>
<dbReference type="InterPro" id="IPR000217">
    <property type="entry name" value="Tubulin"/>
</dbReference>
<keyword evidence="4 6" id="KW-0547">Nucleotide-binding</keyword>
<dbReference type="PROSITE" id="PS00227">
    <property type="entry name" value="TUBULIN"/>
    <property type="match status" value="1"/>
</dbReference>
<sequence>MKEIISLQIGKCGNNIGTQFWELLCYEHGLNPAGIYRGACAEFQLQFISNYFREIRGMRYVPRAIMIDLDREAMESVKSSVCASMFRDDNFVYGTNGTGNNWAKAHLTEGVQLKESILEVTRREAENTDCLHGFQIIHSIGGGTGSGLTALLMNSLKDEYSSRNLSTFTVVPSPDDPKSGMEIYNAVLAMSHLVIHGDATYFADNQALHRLFTGIPKMAHYELTDLNHVISSAISGITTCMRFRGHCSTDFRKITLNYVPFPRMHFFVPALAPIVPRSDMRPKTNSVAELLHSLFVPKKLFVECDMSNGKILTVAFFVRGNVCMKDVINKLEEIQDKNSSKFVEWVPDNAKAFVYELPASLMSVSATMISNTTAIQHLLKRLKDQFYSMFRRKAFLTPYTSEGMEEMEFEEAASSLTDLVDEYKASQVSRTDTGTPSRKSKASLKED</sequence>
<evidence type="ECO:0000256" key="4">
    <source>
        <dbReference type="ARBA" id="ARBA00022741"/>
    </source>
</evidence>
<dbReference type="PRINTS" id="PR01161">
    <property type="entry name" value="TUBULIN"/>
</dbReference>
<dbReference type="SMART" id="SM00865">
    <property type="entry name" value="Tubulin_C"/>
    <property type="match status" value="1"/>
</dbReference>
<dbReference type="Pfam" id="PF03953">
    <property type="entry name" value="Tubulin_C"/>
    <property type="match status" value="1"/>
</dbReference>
<proteinExistence type="inferred from homology"/>
<dbReference type="PRINTS" id="PR01163">
    <property type="entry name" value="BETATUBULIN"/>
</dbReference>
<dbReference type="InterPro" id="IPR008280">
    <property type="entry name" value="Tub_FtsZ_C"/>
</dbReference>
<dbReference type="InterPro" id="IPR017975">
    <property type="entry name" value="Tubulin_CS"/>
</dbReference>
<comment type="caution">
    <text evidence="10">The sequence shown here is derived from an EMBL/GenBank/DDBJ whole genome shotgun (WGS) entry which is preliminary data.</text>
</comment>
<feature type="domain" description="Tubulin/FtsZ 2-layer sandwich" evidence="9">
    <location>
        <begin position="247"/>
        <end position="384"/>
    </location>
</feature>
<dbReference type="SMART" id="SM00864">
    <property type="entry name" value="Tubulin"/>
    <property type="match status" value="1"/>
</dbReference>
<dbReference type="InterPro" id="IPR036525">
    <property type="entry name" value="Tubulin/FtsZ_GTPase_sf"/>
</dbReference>
<evidence type="ECO:0000256" key="6">
    <source>
        <dbReference type="RuleBase" id="RU000352"/>
    </source>
</evidence>
<dbReference type="InterPro" id="IPR003008">
    <property type="entry name" value="Tubulin_FtsZ_GTPase"/>
</dbReference>
<dbReference type="InterPro" id="IPR037103">
    <property type="entry name" value="Tubulin/FtsZ-like_C"/>
</dbReference>
<dbReference type="InterPro" id="IPR002453">
    <property type="entry name" value="Beta_tubulin"/>
</dbReference>
<comment type="similarity">
    <text evidence="2 6">Belongs to the tubulin family.</text>
</comment>
<dbReference type="SUPFAM" id="SSF52490">
    <property type="entry name" value="Tubulin nucleotide-binding domain-like"/>
    <property type="match status" value="1"/>
</dbReference>
<feature type="region of interest" description="Disordered" evidence="7">
    <location>
        <begin position="426"/>
        <end position="447"/>
    </location>
</feature>
<gene>
    <name evidence="10" type="ORF">PYX00_009354</name>
</gene>
<feature type="compositionally biased region" description="Basic residues" evidence="7">
    <location>
        <begin position="438"/>
        <end position="447"/>
    </location>
</feature>
<feature type="compositionally biased region" description="Polar residues" evidence="7">
    <location>
        <begin position="426"/>
        <end position="437"/>
    </location>
</feature>
<protein>
    <recommendedName>
        <fullName evidence="6">Tubulin beta chain</fullName>
    </recommendedName>
</protein>
<dbReference type="Pfam" id="PF00091">
    <property type="entry name" value="Tubulin"/>
    <property type="match status" value="1"/>
</dbReference>
<dbReference type="Gene3D" id="3.40.50.1440">
    <property type="entry name" value="Tubulin/FtsZ, GTPase domain"/>
    <property type="match status" value="1"/>
</dbReference>
<dbReference type="GO" id="GO:0005874">
    <property type="term" value="C:microtubule"/>
    <property type="evidence" value="ECO:0007669"/>
    <property type="project" value="UniProtKB-KW"/>
</dbReference>
<keyword evidence="3 6" id="KW-0493">Microtubule</keyword>
<evidence type="ECO:0000256" key="5">
    <source>
        <dbReference type="ARBA" id="ARBA00023134"/>
    </source>
</evidence>
<comment type="cofactor">
    <cofactor evidence="1">
        <name>Mg(2+)</name>
        <dbReference type="ChEBI" id="CHEBI:18420"/>
    </cofactor>
</comment>